<evidence type="ECO:0000256" key="4">
    <source>
        <dbReference type="SAM" id="Phobius"/>
    </source>
</evidence>
<evidence type="ECO:0000313" key="7">
    <source>
        <dbReference type="Proteomes" id="UP001107558"/>
    </source>
</evidence>
<keyword evidence="4" id="KW-0472">Membrane</keyword>
<dbReference type="PANTHER" id="PTHR24369">
    <property type="entry name" value="ANTIGEN BSP, PUTATIVE-RELATED"/>
    <property type="match status" value="1"/>
</dbReference>
<accession>A0A9J6BCL7</accession>
<keyword evidence="4" id="KW-1133">Transmembrane helix</keyword>
<sequence>MNTKIILIFIFLTSIMSTSADKLECEFKEISSFYSCLVKDNGIFGNYQVIIDEIEGVHEIDKNIDDVKSLLIKNISNVTYVPKNLDKYFENLENFKISGSNLIFIHPNDLQNLTKLKEINLSENQLEIIEEDLFKYNLELREINLEENKIFHIFPSAFDNLAKLSVLKLNGNVCQFSNDSDVKSLIQDVKNRQCYSDINIINVENTTVTAAIGQSEDDHPKLILALSIIITVGAFLFIALIAIKKIMLAWNGRNSFDRSMPVLSLVEEI</sequence>
<evidence type="ECO:0000256" key="1">
    <source>
        <dbReference type="ARBA" id="ARBA00022614"/>
    </source>
</evidence>
<keyword evidence="1" id="KW-0433">Leucine-rich repeat</keyword>
<keyword evidence="3" id="KW-0677">Repeat</keyword>
<name>A0A9J6BCL7_POLVA</name>
<dbReference type="OrthoDB" id="7783855at2759"/>
<dbReference type="InterPro" id="IPR001611">
    <property type="entry name" value="Leu-rich_rpt"/>
</dbReference>
<reference evidence="6" key="1">
    <citation type="submission" date="2021-03" db="EMBL/GenBank/DDBJ databases">
        <title>Chromosome level genome of the anhydrobiotic midge Polypedilum vanderplanki.</title>
        <authorList>
            <person name="Yoshida Y."/>
            <person name="Kikawada T."/>
            <person name="Gusev O."/>
        </authorList>
    </citation>
    <scope>NUCLEOTIDE SEQUENCE</scope>
    <source>
        <strain evidence="6">NIAS01</strain>
        <tissue evidence="6">Whole body or cell culture</tissue>
    </source>
</reference>
<evidence type="ECO:0000313" key="6">
    <source>
        <dbReference type="EMBL" id="KAG5667609.1"/>
    </source>
</evidence>
<dbReference type="InterPro" id="IPR032675">
    <property type="entry name" value="LRR_dom_sf"/>
</dbReference>
<feature type="transmembrane region" description="Helical" evidence="4">
    <location>
        <begin position="222"/>
        <end position="243"/>
    </location>
</feature>
<dbReference type="Pfam" id="PF13855">
    <property type="entry name" value="LRR_8"/>
    <property type="match status" value="1"/>
</dbReference>
<proteinExistence type="predicted"/>
<dbReference type="AlphaFoldDB" id="A0A9J6BCL7"/>
<dbReference type="EMBL" id="JADBJN010000004">
    <property type="protein sequence ID" value="KAG5667609.1"/>
    <property type="molecule type" value="Genomic_DNA"/>
</dbReference>
<dbReference type="InterPro" id="IPR050541">
    <property type="entry name" value="LRR_TM_domain-containing"/>
</dbReference>
<keyword evidence="7" id="KW-1185">Reference proteome</keyword>
<dbReference type="Proteomes" id="UP001107558">
    <property type="component" value="Chromosome 4"/>
</dbReference>
<keyword evidence="4" id="KW-0812">Transmembrane</keyword>
<feature type="signal peptide" evidence="5">
    <location>
        <begin position="1"/>
        <end position="20"/>
    </location>
</feature>
<feature type="chain" id="PRO_5039901216" evidence="5">
    <location>
        <begin position="21"/>
        <end position="269"/>
    </location>
</feature>
<organism evidence="6 7">
    <name type="scientific">Polypedilum vanderplanki</name>
    <name type="common">Sleeping chironomid midge</name>
    <dbReference type="NCBI Taxonomy" id="319348"/>
    <lineage>
        <taxon>Eukaryota</taxon>
        <taxon>Metazoa</taxon>
        <taxon>Ecdysozoa</taxon>
        <taxon>Arthropoda</taxon>
        <taxon>Hexapoda</taxon>
        <taxon>Insecta</taxon>
        <taxon>Pterygota</taxon>
        <taxon>Neoptera</taxon>
        <taxon>Endopterygota</taxon>
        <taxon>Diptera</taxon>
        <taxon>Nematocera</taxon>
        <taxon>Chironomoidea</taxon>
        <taxon>Chironomidae</taxon>
        <taxon>Chironominae</taxon>
        <taxon>Polypedilum</taxon>
        <taxon>Polypedilum</taxon>
    </lineage>
</organism>
<evidence type="ECO:0000256" key="2">
    <source>
        <dbReference type="ARBA" id="ARBA00022729"/>
    </source>
</evidence>
<dbReference type="GO" id="GO:0005886">
    <property type="term" value="C:plasma membrane"/>
    <property type="evidence" value="ECO:0007669"/>
    <property type="project" value="TreeGrafter"/>
</dbReference>
<dbReference type="SUPFAM" id="SSF52058">
    <property type="entry name" value="L domain-like"/>
    <property type="match status" value="1"/>
</dbReference>
<evidence type="ECO:0000256" key="5">
    <source>
        <dbReference type="SAM" id="SignalP"/>
    </source>
</evidence>
<keyword evidence="2 5" id="KW-0732">Signal</keyword>
<protein>
    <submittedName>
        <fullName evidence="6">Uncharacterized protein</fullName>
    </submittedName>
</protein>
<dbReference type="PANTHER" id="PTHR24369:SF210">
    <property type="entry name" value="CHAOPTIN-RELATED"/>
    <property type="match status" value="1"/>
</dbReference>
<evidence type="ECO:0000256" key="3">
    <source>
        <dbReference type="ARBA" id="ARBA00022737"/>
    </source>
</evidence>
<comment type="caution">
    <text evidence="6">The sequence shown here is derived from an EMBL/GenBank/DDBJ whole genome shotgun (WGS) entry which is preliminary data.</text>
</comment>
<gene>
    <name evidence="6" type="ORF">PVAND_015584</name>
</gene>
<dbReference type="Gene3D" id="3.80.10.10">
    <property type="entry name" value="Ribonuclease Inhibitor"/>
    <property type="match status" value="1"/>
</dbReference>